<dbReference type="SMART" id="SM01060">
    <property type="entry name" value="Catalase"/>
    <property type="match status" value="1"/>
</dbReference>
<dbReference type="EMBL" id="QFPO01000001">
    <property type="protein sequence ID" value="PZQ19849.1"/>
    <property type="molecule type" value="Genomic_DNA"/>
</dbReference>
<evidence type="ECO:0000256" key="3">
    <source>
        <dbReference type="ARBA" id="ARBA00022617"/>
    </source>
</evidence>
<proteinExistence type="inferred from homology"/>
<evidence type="ECO:0000256" key="10">
    <source>
        <dbReference type="SAM" id="MobiDB-lite"/>
    </source>
</evidence>
<keyword evidence="2 7" id="KW-0575">Peroxidase</keyword>
<organism evidence="12 13">
    <name type="scientific">Rhodanobacter denitrificans</name>
    <dbReference type="NCBI Taxonomy" id="666685"/>
    <lineage>
        <taxon>Bacteria</taxon>
        <taxon>Pseudomonadati</taxon>
        <taxon>Pseudomonadota</taxon>
        <taxon>Gammaproteobacteria</taxon>
        <taxon>Lysobacterales</taxon>
        <taxon>Rhodanobacteraceae</taxon>
        <taxon>Rhodanobacter</taxon>
    </lineage>
</organism>
<evidence type="ECO:0000256" key="9">
    <source>
        <dbReference type="PIRSR" id="PIRSR000296-2"/>
    </source>
</evidence>
<keyword evidence="4 7" id="KW-0479">Metal-binding</keyword>
<feature type="domain" description="Catalase core" evidence="11">
    <location>
        <begin position="4"/>
        <end position="318"/>
    </location>
</feature>
<feature type="binding site" description="axial binding residue" evidence="9">
    <location>
        <position position="299"/>
    </location>
    <ligand>
        <name>heme</name>
        <dbReference type="ChEBI" id="CHEBI:30413"/>
    </ligand>
    <ligandPart>
        <name>Fe</name>
        <dbReference type="ChEBI" id="CHEBI:18248"/>
    </ligandPart>
</feature>
<dbReference type="EC" id="1.11.1.-" evidence="7"/>
<feature type="region of interest" description="Disordered" evidence="10">
    <location>
        <begin position="264"/>
        <end position="287"/>
    </location>
</feature>
<keyword evidence="6 7" id="KW-0408">Iron</keyword>
<keyword evidence="3 7" id="KW-0349">Heme</keyword>
<feature type="active site" evidence="8">
    <location>
        <position position="31"/>
    </location>
</feature>
<dbReference type="Gene3D" id="1.20.1280.120">
    <property type="match status" value="1"/>
</dbReference>
<comment type="function">
    <text evidence="7">Has an organic peroxide-dependent peroxidase activity.</text>
</comment>
<dbReference type="PROSITE" id="PS51402">
    <property type="entry name" value="CATALASE_3"/>
    <property type="match status" value="1"/>
</dbReference>
<gene>
    <name evidence="12" type="ORF">DI564_00985</name>
</gene>
<evidence type="ECO:0000256" key="5">
    <source>
        <dbReference type="ARBA" id="ARBA00023002"/>
    </source>
</evidence>
<dbReference type="PIRSF" id="PIRSF000296">
    <property type="entry name" value="SrpA"/>
    <property type="match status" value="1"/>
</dbReference>
<dbReference type="GO" id="GO:0004096">
    <property type="term" value="F:catalase activity"/>
    <property type="evidence" value="ECO:0007669"/>
    <property type="project" value="InterPro"/>
</dbReference>
<dbReference type="InterPro" id="IPR024168">
    <property type="entry name" value="Catalase_SrpA-type_pred"/>
</dbReference>
<dbReference type="InterPro" id="IPR018028">
    <property type="entry name" value="Catalase"/>
</dbReference>
<evidence type="ECO:0000256" key="8">
    <source>
        <dbReference type="PIRSR" id="PIRSR000296-1"/>
    </source>
</evidence>
<dbReference type="InterPro" id="IPR011614">
    <property type="entry name" value="Catalase_core"/>
</dbReference>
<evidence type="ECO:0000256" key="2">
    <source>
        <dbReference type="ARBA" id="ARBA00022559"/>
    </source>
</evidence>
<dbReference type="InterPro" id="IPR020835">
    <property type="entry name" value="Catalase_sf"/>
</dbReference>
<reference evidence="12 13" key="1">
    <citation type="submission" date="2017-08" db="EMBL/GenBank/DDBJ databases">
        <title>Infants hospitalized years apart are colonized by the same room-sourced microbial strains.</title>
        <authorList>
            <person name="Brooks B."/>
            <person name="Olm M.R."/>
            <person name="Firek B.A."/>
            <person name="Baker R."/>
            <person name="Thomas B.C."/>
            <person name="Morowitz M.J."/>
            <person name="Banfield J.F."/>
        </authorList>
    </citation>
    <scope>NUCLEOTIDE SEQUENCE [LARGE SCALE GENOMIC DNA]</scope>
    <source>
        <strain evidence="12">S2_005_003_R2_42</strain>
    </source>
</reference>
<dbReference type="AlphaFoldDB" id="A0A2W5KV11"/>
<evidence type="ECO:0000256" key="6">
    <source>
        <dbReference type="ARBA" id="ARBA00023004"/>
    </source>
</evidence>
<name>A0A2W5KV11_9GAMM</name>
<comment type="cofactor">
    <cofactor evidence="7">
        <name>heme</name>
        <dbReference type="ChEBI" id="CHEBI:30413"/>
    </cofactor>
</comment>
<accession>A0A2W5KV11</accession>
<comment type="similarity">
    <text evidence="1 7">Belongs to the catalase family.</text>
</comment>
<dbReference type="GO" id="GO:0042744">
    <property type="term" value="P:hydrogen peroxide catabolic process"/>
    <property type="evidence" value="ECO:0007669"/>
    <property type="project" value="TreeGrafter"/>
</dbReference>
<dbReference type="PANTHER" id="PTHR11465:SF9">
    <property type="entry name" value="CATALASE"/>
    <property type="match status" value="1"/>
</dbReference>
<dbReference type="Proteomes" id="UP000249046">
    <property type="component" value="Unassembled WGS sequence"/>
</dbReference>
<dbReference type="GO" id="GO:0046872">
    <property type="term" value="F:metal ion binding"/>
    <property type="evidence" value="ECO:0007669"/>
    <property type="project" value="UniProtKB-KW"/>
</dbReference>
<protein>
    <recommendedName>
        <fullName evidence="7">Catalase-related peroxidase</fullName>
        <ecNumber evidence="7">1.11.1.-</ecNumber>
    </recommendedName>
</protein>
<evidence type="ECO:0000256" key="4">
    <source>
        <dbReference type="ARBA" id="ARBA00022723"/>
    </source>
</evidence>
<dbReference type="PANTHER" id="PTHR11465">
    <property type="entry name" value="CATALASE"/>
    <property type="match status" value="1"/>
</dbReference>
<dbReference type="Gene3D" id="2.40.180.10">
    <property type="entry name" value="Catalase core domain"/>
    <property type="match status" value="1"/>
</dbReference>
<evidence type="ECO:0000256" key="7">
    <source>
        <dbReference type="PIRNR" id="PIRNR000296"/>
    </source>
</evidence>
<dbReference type="SUPFAM" id="SSF56634">
    <property type="entry name" value="Heme-dependent catalase-like"/>
    <property type="match status" value="1"/>
</dbReference>
<dbReference type="Pfam" id="PF00199">
    <property type="entry name" value="Catalase"/>
    <property type="match status" value="1"/>
</dbReference>
<dbReference type="GO" id="GO:0020037">
    <property type="term" value="F:heme binding"/>
    <property type="evidence" value="ECO:0007669"/>
    <property type="project" value="InterPro"/>
</dbReference>
<comment type="caution">
    <text evidence="12">The sequence shown here is derived from an EMBL/GenBank/DDBJ whole genome shotgun (WGS) entry which is preliminary data.</text>
</comment>
<evidence type="ECO:0000259" key="11">
    <source>
        <dbReference type="SMART" id="SM01060"/>
    </source>
</evidence>
<evidence type="ECO:0000313" key="12">
    <source>
        <dbReference type="EMBL" id="PZQ19849.1"/>
    </source>
</evidence>
<dbReference type="GO" id="GO:0042542">
    <property type="term" value="P:response to hydrogen peroxide"/>
    <property type="evidence" value="ECO:0007669"/>
    <property type="project" value="TreeGrafter"/>
</dbReference>
<keyword evidence="5 7" id="KW-0560">Oxidoreductase</keyword>
<evidence type="ECO:0000256" key="1">
    <source>
        <dbReference type="ARBA" id="ARBA00005329"/>
    </source>
</evidence>
<evidence type="ECO:0000313" key="13">
    <source>
        <dbReference type="Proteomes" id="UP000249046"/>
    </source>
</evidence>
<sequence length="318" mass="34639">MQRNTQYGASEAIVRRIRTILGNHQGYRALHADGRLYRGAFQANDGARRFSRAAHLQGQVVPVSVRFSKGGGDPFAHFSATVGMATRFYLPDGRVTHLVMLSQKLFVASTVEQFCGLLEAAMPARDGEPLNKAGLEAFLARNPNSLNVFRMRAASPAPTSFAHTAFHAVHAFHYVNAEAQATAVRCHWVPVAGVQGQPVEALTRQDVSILFDELDQRLTHGPVMFDLVLELAMPGDPLDDATALWPEGRETVAIGRLTVEAPTTEAEQGDRVMNHDPTTLTDGIESAGDPILDIRRGVYEVSAAQRSTGWKATRESLG</sequence>
<dbReference type="GO" id="GO:0005737">
    <property type="term" value="C:cytoplasm"/>
    <property type="evidence" value="ECO:0007669"/>
    <property type="project" value="TreeGrafter"/>
</dbReference>